<organism evidence="2 3">
    <name type="scientific">Aspergillus pseudoviridinutans</name>
    <dbReference type="NCBI Taxonomy" id="1517512"/>
    <lineage>
        <taxon>Eukaryota</taxon>
        <taxon>Fungi</taxon>
        <taxon>Dikarya</taxon>
        <taxon>Ascomycota</taxon>
        <taxon>Pezizomycotina</taxon>
        <taxon>Eurotiomycetes</taxon>
        <taxon>Eurotiomycetidae</taxon>
        <taxon>Eurotiales</taxon>
        <taxon>Aspergillaceae</taxon>
        <taxon>Aspergillus</taxon>
        <taxon>Aspergillus subgen. Fumigati</taxon>
    </lineage>
</organism>
<evidence type="ECO:0000256" key="1">
    <source>
        <dbReference type="SAM" id="SignalP"/>
    </source>
</evidence>
<keyword evidence="1" id="KW-0732">Signal</keyword>
<protein>
    <recommendedName>
        <fullName evidence="4">Fungal calcium binding protein domain-containing protein</fullName>
    </recommendedName>
</protein>
<comment type="caution">
    <text evidence="2">The sequence shown here is derived from an EMBL/GenBank/DDBJ whole genome shotgun (WGS) entry which is preliminary data.</text>
</comment>
<dbReference type="RefSeq" id="XP_043153977.1">
    <property type="nucleotide sequence ID" value="XM_043298042.1"/>
</dbReference>
<evidence type="ECO:0000313" key="3">
    <source>
        <dbReference type="Proteomes" id="UP001043456"/>
    </source>
</evidence>
<accession>A0A9P3ES15</accession>
<evidence type="ECO:0008006" key="4">
    <source>
        <dbReference type="Google" id="ProtNLM"/>
    </source>
</evidence>
<dbReference type="Proteomes" id="UP001043456">
    <property type="component" value="Unassembled WGS sequence"/>
</dbReference>
<reference evidence="2 3" key="1">
    <citation type="submission" date="2018-10" db="EMBL/GenBank/DDBJ databases">
        <title>Pan-genome distribution and transcriptional activeness of fungal secondary metabolism genes in Aspergillus section Fumigati.</title>
        <authorList>
            <person name="Takahashi H."/>
            <person name="Umemura M."/>
            <person name="Ninomiya A."/>
            <person name="Kusuya Y."/>
            <person name="Urayama S."/>
            <person name="Shimizu M."/>
            <person name="Watanabe A."/>
            <person name="Kamei K."/>
            <person name="Yaguchi T."/>
            <person name="Hagiwara D."/>
        </authorList>
    </citation>
    <scope>NUCLEOTIDE SEQUENCE [LARGE SCALE GENOMIC DNA]</scope>
    <source>
        <strain evidence="2 3">IFM 55266</strain>
    </source>
</reference>
<keyword evidence="3" id="KW-1185">Reference proteome</keyword>
<evidence type="ECO:0000313" key="2">
    <source>
        <dbReference type="EMBL" id="GIJ83230.1"/>
    </source>
</evidence>
<sequence length="115" mass="11950">MYMPILGLLLASLAMASYPLSPEEGHQNSGSSGSTTPFLSGILSSGDCDLAACIKELEPILSSCEGVITNFGDISTDLKCVEGAVGAAFSSSHCITCATTAISDIQRIFTQAQRR</sequence>
<proteinExistence type="predicted"/>
<dbReference type="GeneID" id="67000362"/>
<gene>
    <name evidence="2" type="ORF">Asppvi_001750</name>
</gene>
<feature type="chain" id="PRO_5040364336" description="Fungal calcium binding protein domain-containing protein" evidence="1">
    <location>
        <begin position="17"/>
        <end position="115"/>
    </location>
</feature>
<name>A0A9P3ES15_9EURO</name>
<feature type="signal peptide" evidence="1">
    <location>
        <begin position="1"/>
        <end position="16"/>
    </location>
</feature>
<dbReference type="AlphaFoldDB" id="A0A9P3ES15"/>
<dbReference type="EMBL" id="BHVY01000001">
    <property type="protein sequence ID" value="GIJ83230.1"/>
    <property type="molecule type" value="Genomic_DNA"/>
</dbReference>